<evidence type="ECO:0000256" key="1">
    <source>
        <dbReference type="ARBA" id="ARBA00022837"/>
    </source>
</evidence>
<evidence type="ECO:0000313" key="5">
    <source>
        <dbReference type="EMBL" id="CAE7597060.1"/>
    </source>
</evidence>
<dbReference type="InterPro" id="IPR011992">
    <property type="entry name" value="EF-hand-dom_pair"/>
</dbReference>
<gene>
    <name evidence="5" type="ORF">SNEC2469_LOCUS17144</name>
</gene>
<feature type="transmembrane region" description="Helical" evidence="3">
    <location>
        <begin position="247"/>
        <end position="270"/>
    </location>
</feature>
<dbReference type="AlphaFoldDB" id="A0A812V468"/>
<name>A0A812V468_9DINO</name>
<keyword evidence="6" id="KW-1185">Reference proteome</keyword>
<dbReference type="InterPro" id="IPR018247">
    <property type="entry name" value="EF_Hand_1_Ca_BS"/>
</dbReference>
<evidence type="ECO:0000313" key="6">
    <source>
        <dbReference type="Proteomes" id="UP000601435"/>
    </source>
</evidence>
<feature type="transmembrane region" description="Helical" evidence="3">
    <location>
        <begin position="322"/>
        <end position="346"/>
    </location>
</feature>
<evidence type="ECO:0000256" key="2">
    <source>
        <dbReference type="SAM" id="MobiDB-lite"/>
    </source>
</evidence>
<sequence>FIGESVHVEHACPEQPAPDDVHVSSCVPPDDPTAQSSKDMKASLSALASLVALHFHGKSPSCAMPLYLGDGGHGQCAPKAGAKKEQLGLTGGAPGLRLLYVPRVGAQLEDKHIARRAVSNRFARLRQSLPQTAVTKPAVVVIETNLDGRILADMEYQDRDQKIVVGVITSHVDDFSLIMRPLTSAIAGVRVIQHQDFLCDRLHYASLHRYETSRMTSDYLVIDAKAVYDTLMKGQTASAGYSLRDKWAMIFLGLFIVAGGILLGGLLHGFTVDPAADADLQLWTWRHYGTASRAIYTMFEITFAGSWPLYARPVIEDIAVGYSLFFVAYIVFVVFAVIRVISAIFLKETLDAAQNDAQLVVREKAKASQEYIKRLNKVFRTMDVSQDGVVSKDEFLQLCQDPTIRSYMTSLDVDVNDGSHLFKLLDDGDGNLTYDEFIAGMMRFKGSAKAIDVIYLQREVEWLQMELLRLSHAIIGPNENDPRHKRAGRRSSGLIRAKTEDVEMEKEKALFIVDAEGIVQDTGMTCRAAATRGPLAQRLRRLYRKKQLRRSPAPDFPVACAHPNGFVSWVLPTPPTTPVHKASTAPLHPPVCRIDLEGHVHDIAGLKPPQSPADVHCWERLKLFHKKRHSRWQVEATGHVNHLHEDWNDVYVNNSGTTTPVMDFGPAIPFERTCSMDSEGVLHCSESHRLERTCSIDSEGIIHNLEEIDAPQPSCFASRLKLFHRKKHEKQQRDLKASELPFQDEEHHSRLIVSLDGRVQGWQEYEEEPLIDLGFDAERPELRSYELGRCAPAIRTTVSERRVRLVSTLAVALPTRKKTAQVQASPEEAMAQAKGRGSPWQVPTLPVSAWPGENSGLGAAGAGSSWSPWEASAPAQSLSASSAWQSAHRANSLLSPPWPDSGPPWQSVRGAEPGYVAEAHVRSQ</sequence>
<evidence type="ECO:0000259" key="4">
    <source>
        <dbReference type="PROSITE" id="PS50222"/>
    </source>
</evidence>
<dbReference type="GO" id="GO:0005509">
    <property type="term" value="F:calcium ion binding"/>
    <property type="evidence" value="ECO:0007669"/>
    <property type="project" value="InterPro"/>
</dbReference>
<feature type="non-terminal residue" evidence="5">
    <location>
        <position position="1"/>
    </location>
</feature>
<dbReference type="EMBL" id="CAJNJA010028231">
    <property type="protein sequence ID" value="CAE7597060.1"/>
    <property type="molecule type" value="Genomic_DNA"/>
</dbReference>
<comment type="caution">
    <text evidence="5">The sequence shown here is derived from an EMBL/GenBank/DDBJ whole genome shotgun (WGS) entry which is preliminary data.</text>
</comment>
<dbReference type="InterPro" id="IPR002048">
    <property type="entry name" value="EF_hand_dom"/>
</dbReference>
<accession>A0A812V468</accession>
<keyword evidence="3" id="KW-0472">Membrane</keyword>
<feature type="non-terminal residue" evidence="5">
    <location>
        <position position="924"/>
    </location>
</feature>
<keyword evidence="3" id="KW-1133">Transmembrane helix</keyword>
<feature type="compositionally biased region" description="Low complexity" evidence="2">
    <location>
        <begin position="852"/>
        <end position="887"/>
    </location>
</feature>
<reference evidence="5" key="1">
    <citation type="submission" date="2021-02" db="EMBL/GenBank/DDBJ databases">
        <authorList>
            <person name="Dougan E. K."/>
            <person name="Rhodes N."/>
            <person name="Thang M."/>
            <person name="Chan C."/>
        </authorList>
    </citation>
    <scope>NUCLEOTIDE SEQUENCE</scope>
</reference>
<feature type="transmembrane region" description="Helical" evidence="3">
    <location>
        <begin position="290"/>
        <end position="310"/>
    </location>
</feature>
<dbReference type="CDD" id="cd00051">
    <property type="entry name" value="EFh"/>
    <property type="match status" value="1"/>
</dbReference>
<dbReference type="Gene3D" id="1.10.238.10">
    <property type="entry name" value="EF-hand"/>
    <property type="match status" value="1"/>
</dbReference>
<dbReference type="OrthoDB" id="436891at2759"/>
<dbReference type="SMART" id="SM00054">
    <property type="entry name" value="EFh"/>
    <property type="match status" value="2"/>
</dbReference>
<keyword evidence="3" id="KW-0812">Transmembrane</keyword>
<proteinExistence type="predicted"/>
<dbReference type="PROSITE" id="PS50222">
    <property type="entry name" value="EF_HAND_2"/>
    <property type="match status" value="1"/>
</dbReference>
<dbReference type="PROSITE" id="PS00018">
    <property type="entry name" value="EF_HAND_1"/>
    <property type="match status" value="1"/>
</dbReference>
<dbReference type="Proteomes" id="UP000601435">
    <property type="component" value="Unassembled WGS sequence"/>
</dbReference>
<dbReference type="Gene3D" id="1.10.287.70">
    <property type="match status" value="1"/>
</dbReference>
<dbReference type="SUPFAM" id="SSF47473">
    <property type="entry name" value="EF-hand"/>
    <property type="match status" value="1"/>
</dbReference>
<protein>
    <recommendedName>
        <fullName evidence="4">EF-hand domain-containing protein</fullName>
    </recommendedName>
</protein>
<organism evidence="5 6">
    <name type="scientific">Symbiodinium necroappetens</name>
    <dbReference type="NCBI Taxonomy" id="1628268"/>
    <lineage>
        <taxon>Eukaryota</taxon>
        <taxon>Sar</taxon>
        <taxon>Alveolata</taxon>
        <taxon>Dinophyceae</taxon>
        <taxon>Suessiales</taxon>
        <taxon>Symbiodiniaceae</taxon>
        <taxon>Symbiodinium</taxon>
    </lineage>
</organism>
<evidence type="ECO:0000256" key="3">
    <source>
        <dbReference type="SAM" id="Phobius"/>
    </source>
</evidence>
<keyword evidence="1" id="KW-0106">Calcium</keyword>
<feature type="domain" description="EF-hand" evidence="4">
    <location>
        <begin position="370"/>
        <end position="405"/>
    </location>
</feature>
<feature type="region of interest" description="Disordered" evidence="2">
    <location>
        <begin position="818"/>
        <end position="924"/>
    </location>
</feature>